<organism evidence="5 6">
    <name type="scientific">Oriolus oriolus</name>
    <name type="common">Eurasian golden oriole</name>
    <name type="synonym">Coracias oriolus</name>
    <dbReference type="NCBI Taxonomy" id="181099"/>
    <lineage>
        <taxon>Eukaryota</taxon>
        <taxon>Metazoa</taxon>
        <taxon>Chordata</taxon>
        <taxon>Craniata</taxon>
        <taxon>Vertebrata</taxon>
        <taxon>Euteleostomi</taxon>
        <taxon>Archelosauria</taxon>
        <taxon>Archosauria</taxon>
        <taxon>Dinosauria</taxon>
        <taxon>Saurischia</taxon>
        <taxon>Theropoda</taxon>
        <taxon>Coelurosauria</taxon>
        <taxon>Aves</taxon>
        <taxon>Neognathae</taxon>
        <taxon>Neoaves</taxon>
        <taxon>Telluraves</taxon>
        <taxon>Australaves</taxon>
        <taxon>Passeriformes</taxon>
        <taxon>Corvoidea</taxon>
        <taxon>Corvidae</taxon>
        <taxon>Oriolus</taxon>
    </lineage>
</organism>
<dbReference type="Gene3D" id="3.30.530.20">
    <property type="match status" value="1"/>
</dbReference>
<feature type="non-terminal residue" evidence="5">
    <location>
        <position position="1"/>
    </location>
</feature>
<comment type="function">
    <text evidence="3">Required for the function of coenzyme Q in the respiratory chain. May serve as a chaperone or may be involved in the transport of Q6 from its site of synthesis to the catalytic sites of the respiratory complexes.</text>
</comment>
<keyword evidence="6" id="KW-1185">Reference proteome</keyword>
<comment type="subunit">
    <text evidence="2">Interacts with coenzyme Q.</text>
</comment>
<dbReference type="GO" id="GO:0048039">
    <property type="term" value="F:ubiquinone binding"/>
    <property type="evidence" value="ECO:0007669"/>
    <property type="project" value="InterPro"/>
</dbReference>
<feature type="non-terminal residue" evidence="5">
    <location>
        <position position="76"/>
    </location>
</feature>
<evidence type="ECO:0000256" key="1">
    <source>
        <dbReference type="ARBA" id="ARBA00006885"/>
    </source>
</evidence>
<dbReference type="SUPFAM" id="SSF55961">
    <property type="entry name" value="Bet v1-like"/>
    <property type="match status" value="1"/>
</dbReference>
<proteinExistence type="inferred from homology"/>
<dbReference type="InterPro" id="IPR044996">
    <property type="entry name" value="COQ10-like"/>
</dbReference>
<gene>
    <name evidence="5" type="primary">Coq10ba</name>
    <name evidence="5" type="ORF">ORIORI_R15302</name>
</gene>
<dbReference type="GO" id="GO:0005739">
    <property type="term" value="C:mitochondrion"/>
    <property type="evidence" value="ECO:0007669"/>
    <property type="project" value="TreeGrafter"/>
</dbReference>
<feature type="domain" description="Coenzyme Q-binding protein COQ10 START" evidence="4">
    <location>
        <begin position="2"/>
        <end position="60"/>
    </location>
</feature>
<protein>
    <submittedName>
        <fullName evidence="5">CQ10A protein</fullName>
    </submittedName>
</protein>
<name>A0A7L1Q8J1_ORIOR</name>
<dbReference type="InterPro" id="IPR005031">
    <property type="entry name" value="COQ10_START"/>
</dbReference>
<comment type="caution">
    <text evidence="5">The sequence shown here is derived from an EMBL/GenBank/DDBJ whole genome shotgun (WGS) entry which is preliminary data.</text>
</comment>
<evidence type="ECO:0000259" key="4">
    <source>
        <dbReference type="Pfam" id="PF03364"/>
    </source>
</evidence>
<accession>A0A7L1Q8J1</accession>
<evidence type="ECO:0000256" key="3">
    <source>
        <dbReference type="ARBA" id="ARBA00024947"/>
    </source>
</evidence>
<dbReference type="EMBL" id="VXBT01019557">
    <property type="protein sequence ID" value="NXO19494.1"/>
    <property type="molecule type" value="Genomic_DNA"/>
</dbReference>
<evidence type="ECO:0000313" key="5">
    <source>
        <dbReference type="EMBL" id="NXO19494.1"/>
    </source>
</evidence>
<evidence type="ECO:0000256" key="2">
    <source>
        <dbReference type="ARBA" id="ARBA00011814"/>
    </source>
</evidence>
<evidence type="ECO:0000313" key="6">
    <source>
        <dbReference type="Proteomes" id="UP000534407"/>
    </source>
</evidence>
<dbReference type="PANTHER" id="PTHR12901">
    <property type="entry name" value="SPERM PROTEIN HOMOLOG"/>
    <property type="match status" value="1"/>
</dbReference>
<dbReference type="InterPro" id="IPR023393">
    <property type="entry name" value="START-like_dom_sf"/>
</dbReference>
<dbReference type="GO" id="GO:0045333">
    <property type="term" value="P:cellular respiration"/>
    <property type="evidence" value="ECO:0007669"/>
    <property type="project" value="InterPro"/>
</dbReference>
<comment type="similarity">
    <text evidence="1">Belongs to the COQ10 family.</text>
</comment>
<reference evidence="5 6" key="1">
    <citation type="submission" date="2019-09" db="EMBL/GenBank/DDBJ databases">
        <title>Bird 10,000 Genomes (B10K) Project - Family phase.</title>
        <authorList>
            <person name="Zhang G."/>
        </authorList>
    </citation>
    <scope>NUCLEOTIDE SEQUENCE [LARGE SCALE GENOMIC DNA]</scope>
    <source>
        <strain evidence="5">B10K-DU-002-24</strain>
        <tissue evidence="5">Muscle</tissue>
    </source>
</reference>
<dbReference type="PANTHER" id="PTHR12901:SF10">
    <property type="entry name" value="COENZYME Q-BINDING PROTEIN COQ10, MITOCHONDRIAL"/>
    <property type="match status" value="1"/>
</dbReference>
<dbReference type="Proteomes" id="UP000534407">
    <property type="component" value="Unassembled WGS sequence"/>
</dbReference>
<dbReference type="AlphaFoldDB" id="A0A7L1Q8J1"/>
<dbReference type="Pfam" id="PF03364">
    <property type="entry name" value="Polyketide_cyc"/>
    <property type="match status" value="1"/>
</dbReference>
<sequence length="76" mass="8629">MQEMYDVVANVEDYKNFVPWCKKSVVVSRRSGHVKAQLEVGFPPVLERYTSIVTLVRPHLVKVSGDARLAPGQSWE</sequence>